<keyword evidence="4 5" id="KW-0378">Hydrolase</keyword>
<dbReference type="AlphaFoldDB" id="H5TNU6"/>
<dbReference type="HAMAP" id="MF_00651">
    <property type="entry name" value="Nuclease_YqgF"/>
    <property type="match status" value="1"/>
</dbReference>
<comment type="subcellular location">
    <subcellularLocation>
        <location evidence="5">Cytoplasm</location>
    </subcellularLocation>
</comment>
<keyword evidence="3 5" id="KW-0540">Nuclease</keyword>
<dbReference type="Pfam" id="PF03652">
    <property type="entry name" value="RuvX"/>
    <property type="match status" value="1"/>
</dbReference>
<dbReference type="InterPro" id="IPR006641">
    <property type="entry name" value="YqgF/RNaseH-like_dom"/>
</dbReference>
<dbReference type="InterPro" id="IPR012337">
    <property type="entry name" value="RNaseH-like_sf"/>
</dbReference>
<organism evidence="7 8">
    <name type="scientific">Gordonia otitidis (strain DSM 44809 / CCUG 52243 / JCM 12355 / NBRC 100426 / IFM 10032)</name>
    <dbReference type="NCBI Taxonomy" id="1108044"/>
    <lineage>
        <taxon>Bacteria</taxon>
        <taxon>Bacillati</taxon>
        <taxon>Actinomycetota</taxon>
        <taxon>Actinomycetes</taxon>
        <taxon>Mycobacteriales</taxon>
        <taxon>Gordoniaceae</taxon>
        <taxon>Gordonia</taxon>
    </lineage>
</organism>
<dbReference type="GO" id="GO:0005829">
    <property type="term" value="C:cytosol"/>
    <property type="evidence" value="ECO:0007669"/>
    <property type="project" value="TreeGrafter"/>
</dbReference>
<accession>H5TNU6</accession>
<dbReference type="InterPro" id="IPR005227">
    <property type="entry name" value="YqgF"/>
</dbReference>
<dbReference type="Proteomes" id="UP000005038">
    <property type="component" value="Unassembled WGS sequence"/>
</dbReference>
<dbReference type="Gene3D" id="3.30.420.140">
    <property type="entry name" value="YqgF/RNase H-like domain"/>
    <property type="match status" value="1"/>
</dbReference>
<dbReference type="InterPro" id="IPR037027">
    <property type="entry name" value="YqgF/RNaseH-like_dom_sf"/>
</dbReference>
<dbReference type="STRING" id="1108044.GOOTI_144_00260"/>
<dbReference type="RefSeq" id="WP_007239378.1">
    <property type="nucleotide sequence ID" value="NZ_BAFB01000144.1"/>
</dbReference>
<evidence type="ECO:0000256" key="1">
    <source>
        <dbReference type="ARBA" id="ARBA00022490"/>
    </source>
</evidence>
<dbReference type="SMART" id="SM00732">
    <property type="entry name" value="YqgFc"/>
    <property type="match status" value="1"/>
</dbReference>
<keyword evidence="8" id="KW-1185">Reference proteome</keyword>
<evidence type="ECO:0000313" key="8">
    <source>
        <dbReference type="Proteomes" id="UP000005038"/>
    </source>
</evidence>
<gene>
    <name evidence="7" type="ORF">GOOTI_144_00260</name>
</gene>
<feature type="domain" description="YqgF/RNase H-like" evidence="6">
    <location>
        <begin position="6"/>
        <end position="107"/>
    </location>
</feature>
<comment type="function">
    <text evidence="5">Could be a nuclease involved in processing of the 5'-end of pre-16S rRNA.</text>
</comment>
<evidence type="ECO:0000313" key="7">
    <source>
        <dbReference type="EMBL" id="GAB35154.1"/>
    </source>
</evidence>
<comment type="caution">
    <text evidence="7">The sequence shown here is derived from an EMBL/GenBank/DDBJ whole genome shotgun (WGS) entry which is preliminary data.</text>
</comment>
<dbReference type="GO" id="GO:0004518">
    <property type="term" value="F:nuclease activity"/>
    <property type="evidence" value="ECO:0007669"/>
    <property type="project" value="UniProtKB-KW"/>
</dbReference>
<proteinExistence type="inferred from homology"/>
<dbReference type="OrthoDB" id="9790539at2"/>
<dbReference type="CDD" id="cd16964">
    <property type="entry name" value="YqgF"/>
    <property type="match status" value="1"/>
</dbReference>
<dbReference type="GO" id="GO:0000967">
    <property type="term" value="P:rRNA 5'-end processing"/>
    <property type="evidence" value="ECO:0007669"/>
    <property type="project" value="UniProtKB-UniRule"/>
</dbReference>
<comment type="similarity">
    <text evidence="5">Belongs to the YqgF HJR family.</text>
</comment>
<dbReference type="EC" id="3.1.-.-" evidence="5"/>
<evidence type="ECO:0000256" key="5">
    <source>
        <dbReference type="HAMAP-Rule" id="MF_00651"/>
    </source>
</evidence>
<dbReference type="GO" id="GO:0016788">
    <property type="term" value="F:hydrolase activity, acting on ester bonds"/>
    <property type="evidence" value="ECO:0007669"/>
    <property type="project" value="UniProtKB-UniRule"/>
</dbReference>
<keyword evidence="1 5" id="KW-0963">Cytoplasm</keyword>
<evidence type="ECO:0000256" key="4">
    <source>
        <dbReference type="ARBA" id="ARBA00022801"/>
    </source>
</evidence>
<keyword evidence="2 5" id="KW-0690">Ribosome biogenesis</keyword>
<reference evidence="7" key="1">
    <citation type="submission" date="2012-02" db="EMBL/GenBank/DDBJ databases">
        <title>Whole genome shotgun sequence of Gordonia otitidis NBRC 100426.</title>
        <authorList>
            <person name="Yoshida I."/>
            <person name="Hosoyama A."/>
            <person name="Tsuchikane K."/>
            <person name="Katsumata H."/>
            <person name="Yamazaki S."/>
            <person name="Fujita N."/>
        </authorList>
    </citation>
    <scope>NUCLEOTIDE SEQUENCE [LARGE SCALE GENOMIC DNA]</scope>
    <source>
        <strain evidence="7">NBRC 100426</strain>
    </source>
</reference>
<evidence type="ECO:0000259" key="6">
    <source>
        <dbReference type="SMART" id="SM00732"/>
    </source>
</evidence>
<protein>
    <recommendedName>
        <fullName evidence="5">Putative pre-16S rRNA nuclease</fullName>
        <ecNumber evidence="5">3.1.-.-</ecNumber>
    </recommendedName>
</protein>
<dbReference type="EMBL" id="BAFB01000144">
    <property type="protein sequence ID" value="GAB35154.1"/>
    <property type="molecule type" value="Genomic_DNA"/>
</dbReference>
<evidence type="ECO:0000256" key="3">
    <source>
        <dbReference type="ARBA" id="ARBA00022722"/>
    </source>
</evidence>
<sequence>MSVTRGRRLGVDVGSVRIGVAVSDPDSILATPVETVPGRDIDGAVRRLCALVEEYEAVGVIVGLPKTLRNTDGPAVEKARDFGTRLADKLEGIPVLYSDERLTTVAAQQALHASGRNTKTSRGVIDQAAAVAILQGWLDSRR</sequence>
<dbReference type="FunFam" id="3.30.420.140:FF:000005">
    <property type="entry name" value="Putative pre-16S rRNA nuclease"/>
    <property type="match status" value="1"/>
</dbReference>
<name>H5TNU6_GORO1</name>
<dbReference type="PANTHER" id="PTHR33317:SF4">
    <property type="entry name" value="POLYNUCLEOTIDYL TRANSFERASE, RIBONUCLEASE H-LIKE SUPERFAMILY PROTEIN"/>
    <property type="match status" value="1"/>
</dbReference>
<dbReference type="PANTHER" id="PTHR33317">
    <property type="entry name" value="POLYNUCLEOTIDYL TRANSFERASE, RIBONUCLEASE H-LIKE SUPERFAMILY PROTEIN"/>
    <property type="match status" value="1"/>
</dbReference>
<dbReference type="NCBIfam" id="TIGR00250">
    <property type="entry name" value="RNAse_H_YqgF"/>
    <property type="match status" value="1"/>
</dbReference>
<evidence type="ECO:0000256" key="2">
    <source>
        <dbReference type="ARBA" id="ARBA00022517"/>
    </source>
</evidence>
<dbReference type="SUPFAM" id="SSF53098">
    <property type="entry name" value="Ribonuclease H-like"/>
    <property type="match status" value="1"/>
</dbReference>